<feature type="region of interest" description="Disordered" evidence="1">
    <location>
        <begin position="1"/>
        <end position="48"/>
    </location>
</feature>
<evidence type="ECO:0000313" key="2">
    <source>
        <dbReference type="EMBL" id="KFM65381.1"/>
    </source>
</evidence>
<name>A0A087TJU2_STEMI</name>
<keyword evidence="3" id="KW-1185">Reference proteome</keyword>
<sequence>MKVDETQDPAGEVREEEASEENERYSNNFCRKSGRTCGRTTPKPDTQS</sequence>
<evidence type="ECO:0000256" key="1">
    <source>
        <dbReference type="SAM" id="MobiDB-lite"/>
    </source>
</evidence>
<reference evidence="2 3" key="1">
    <citation type="submission" date="2013-11" db="EMBL/GenBank/DDBJ databases">
        <title>Genome sequencing of Stegodyphus mimosarum.</title>
        <authorList>
            <person name="Bechsgaard J."/>
        </authorList>
    </citation>
    <scope>NUCLEOTIDE SEQUENCE [LARGE SCALE GENOMIC DNA]</scope>
</reference>
<dbReference type="EMBL" id="KK115537">
    <property type="protein sequence ID" value="KFM65381.1"/>
    <property type="molecule type" value="Genomic_DNA"/>
</dbReference>
<gene>
    <name evidence="2" type="ORF">X975_19499</name>
</gene>
<protein>
    <submittedName>
        <fullName evidence="2">Uncharacterized protein</fullName>
    </submittedName>
</protein>
<feature type="non-terminal residue" evidence="2">
    <location>
        <position position="48"/>
    </location>
</feature>
<dbReference type="AlphaFoldDB" id="A0A087TJU2"/>
<proteinExistence type="predicted"/>
<dbReference type="Proteomes" id="UP000054359">
    <property type="component" value="Unassembled WGS sequence"/>
</dbReference>
<accession>A0A087TJU2</accession>
<evidence type="ECO:0000313" key="3">
    <source>
        <dbReference type="Proteomes" id="UP000054359"/>
    </source>
</evidence>
<organism evidence="2 3">
    <name type="scientific">Stegodyphus mimosarum</name>
    <name type="common">African social velvet spider</name>
    <dbReference type="NCBI Taxonomy" id="407821"/>
    <lineage>
        <taxon>Eukaryota</taxon>
        <taxon>Metazoa</taxon>
        <taxon>Ecdysozoa</taxon>
        <taxon>Arthropoda</taxon>
        <taxon>Chelicerata</taxon>
        <taxon>Arachnida</taxon>
        <taxon>Araneae</taxon>
        <taxon>Araneomorphae</taxon>
        <taxon>Entelegynae</taxon>
        <taxon>Eresoidea</taxon>
        <taxon>Eresidae</taxon>
        <taxon>Stegodyphus</taxon>
    </lineage>
</organism>